<name>A0A1M2VVI8_TRAPU</name>
<dbReference type="PANTHER" id="PTHR13046">
    <property type="entry name" value="PROTEASE U48 CAAX PRENYL PROTEASE RCE1"/>
    <property type="match status" value="1"/>
</dbReference>
<gene>
    <name evidence="2" type="ORF">TRAPUB_11853</name>
</gene>
<organism evidence="2 3">
    <name type="scientific">Trametes pubescens</name>
    <name type="common">White-rot fungus</name>
    <dbReference type="NCBI Taxonomy" id="154538"/>
    <lineage>
        <taxon>Eukaryota</taxon>
        <taxon>Fungi</taxon>
        <taxon>Dikarya</taxon>
        <taxon>Basidiomycota</taxon>
        <taxon>Agaricomycotina</taxon>
        <taxon>Agaricomycetes</taxon>
        <taxon>Polyporales</taxon>
        <taxon>Polyporaceae</taxon>
        <taxon>Trametes</taxon>
    </lineage>
</organism>
<dbReference type="OrthoDB" id="271604at2759"/>
<dbReference type="Proteomes" id="UP000184267">
    <property type="component" value="Unassembled WGS sequence"/>
</dbReference>
<feature type="transmembrane region" description="Helical" evidence="1">
    <location>
        <begin position="125"/>
        <end position="148"/>
    </location>
</feature>
<dbReference type="GO" id="GO:0005789">
    <property type="term" value="C:endoplasmic reticulum membrane"/>
    <property type="evidence" value="ECO:0007669"/>
    <property type="project" value="InterPro"/>
</dbReference>
<sequence>MPLAFATPPISVSTAHALAAFFTVSYVGSLYLSKGARLYFKNDVKVDTRPDEEREKDSEERWRNDPDVIRARLVAASMSTALSVGVVYWLVRSVTPESEVYPFTSLQSTLARLGLTLGSSRNSPLWVILPCLVVPVLYLGPLYVDWLCQTLPTQRRWSVQGSLLPLVSTWVGIRNYVVVRVA</sequence>
<dbReference type="AlphaFoldDB" id="A0A1M2VVI8"/>
<accession>A0A1M2VVI8</accession>
<proteinExistence type="predicted"/>
<dbReference type="InterPro" id="IPR039731">
    <property type="entry name" value="Rce1"/>
</dbReference>
<dbReference type="GO" id="GO:0004222">
    <property type="term" value="F:metalloendopeptidase activity"/>
    <property type="evidence" value="ECO:0007669"/>
    <property type="project" value="InterPro"/>
</dbReference>
<protein>
    <submittedName>
        <fullName evidence="2">Uncharacterized protein</fullName>
    </submittedName>
</protein>
<dbReference type="STRING" id="154538.A0A1M2VVI8"/>
<dbReference type="EMBL" id="MNAD01000604">
    <property type="protein sequence ID" value="OJT11625.1"/>
    <property type="molecule type" value="Genomic_DNA"/>
</dbReference>
<reference evidence="2 3" key="1">
    <citation type="submission" date="2016-10" db="EMBL/GenBank/DDBJ databases">
        <title>Genome sequence of the basidiomycete white-rot fungus Trametes pubescens.</title>
        <authorList>
            <person name="Makela M.R."/>
            <person name="Granchi Z."/>
            <person name="Peng M."/>
            <person name="De Vries R.P."/>
            <person name="Grigoriev I."/>
            <person name="Riley R."/>
            <person name="Hilden K."/>
        </authorList>
    </citation>
    <scope>NUCLEOTIDE SEQUENCE [LARGE SCALE GENOMIC DNA]</scope>
    <source>
        <strain evidence="2 3">FBCC735</strain>
    </source>
</reference>
<dbReference type="GO" id="GO:0071586">
    <property type="term" value="P:CAAX-box protein processing"/>
    <property type="evidence" value="ECO:0007669"/>
    <property type="project" value="InterPro"/>
</dbReference>
<keyword evidence="1" id="KW-0472">Membrane</keyword>
<keyword evidence="3" id="KW-1185">Reference proteome</keyword>
<evidence type="ECO:0000313" key="2">
    <source>
        <dbReference type="EMBL" id="OJT11625.1"/>
    </source>
</evidence>
<feature type="transmembrane region" description="Helical" evidence="1">
    <location>
        <begin position="71"/>
        <end position="91"/>
    </location>
</feature>
<comment type="caution">
    <text evidence="2">The sequence shown here is derived from an EMBL/GenBank/DDBJ whole genome shotgun (WGS) entry which is preliminary data.</text>
</comment>
<evidence type="ECO:0000256" key="1">
    <source>
        <dbReference type="SAM" id="Phobius"/>
    </source>
</evidence>
<dbReference type="PANTHER" id="PTHR13046:SF0">
    <property type="entry name" value="CAAX PRENYL PROTEASE 2"/>
    <property type="match status" value="1"/>
</dbReference>
<feature type="transmembrane region" description="Helical" evidence="1">
    <location>
        <begin position="12"/>
        <end position="32"/>
    </location>
</feature>
<evidence type="ECO:0000313" key="3">
    <source>
        <dbReference type="Proteomes" id="UP000184267"/>
    </source>
</evidence>
<keyword evidence="1" id="KW-1133">Transmembrane helix</keyword>
<keyword evidence="1" id="KW-0812">Transmembrane</keyword>